<sequence length="414" mass="47714">MASTSASLEEHTESLDGTESDLESATSYSSVGTTNTSLHPTARRHGADEVAIMVFSFPFSLEAQAKTWFYSLPDEIVTYWDFLRREFLDKFFPPEKTDYIRKEISVVAEVQEEDHNKLCYHVIEETDYQEGEHEKVVENELCELDEKEPQLEAKSELKPLPSHLKYAFLEDNHKFPVIIASEISSEEEEKLLDVLRKYKKPIGWSLADIVRIDPRKCMHRIFLQEGVRPVRQPQRRLNLTILDVVVPKKLGITAVTKDDGEVVTKRVQNAWQVCIDYRRLNAATRKDHYPLPFIDQMLDRLAGKSHYYFLDGFTGYFQIHIAPEDQEKTIFTCPFGTFAYKKMPFGLCNAPVTFQRCITSVFSDLMQNCLEVFMDNFSVYGTSFDCCLENLAKVLARCVDTNLVLSPLYLTPHL</sequence>
<dbReference type="InterPro" id="IPR043128">
    <property type="entry name" value="Rev_trsase/Diguanyl_cyclase"/>
</dbReference>
<dbReference type="Gene3D" id="3.10.10.10">
    <property type="entry name" value="HIV Type 1 Reverse Transcriptase, subunit A, domain 1"/>
    <property type="match status" value="1"/>
</dbReference>
<dbReference type="KEGG" id="adu:107458722"/>
<dbReference type="PANTHER" id="PTHR24559">
    <property type="entry name" value="TRANSPOSON TY3-I GAG-POL POLYPROTEIN"/>
    <property type="match status" value="1"/>
</dbReference>
<feature type="domain" description="Retrotransposon gag" evidence="3">
    <location>
        <begin position="57"/>
        <end position="108"/>
    </location>
</feature>
<proteinExistence type="predicted"/>
<evidence type="ECO:0000256" key="1">
    <source>
        <dbReference type="SAM" id="MobiDB-lite"/>
    </source>
</evidence>
<evidence type="ECO:0000313" key="5">
    <source>
        <dbReference type="RefSeq" id="XP_015932413.2"/>
    </source>
</evidence>
<dbReference type="Pfam" id="PF03732">
    <property type="entry name" value="Retrotrans_gag"/>
    <property type="match status" value="1"/>
</dbReference>
<feature type="region of interest" description="Disordered" evidence="1">
    <location>
        <begin position="1"/>
        <end position="42"/>
    </location>
</feature>
<dbReference type="GeneID" id="107458722"/>
<evidence type="ECO:0000259" key="3">
    <source>
        <dbReference type="Pfam" id="PF03732"/>
    </source>
</evidence>
<organism evidence="4 5">
    <name type="scientific">Arachis duranensis</name>
    <name type="common">Wild peanut</name>
    <dbReference type="NCBI Taxonomy" id="130453"/>
    <lineage>
        <taxon>Eukaryota</taxon>
        <taxon>Viridiplantae</taxon>
        <taxon>Streptophyta</taxon>
        <taxon>Embryophyta</taxon>
        <taxon>Tracheophyta</taxon>
        <taxon>Spermatophyta</taxon>
        <taxon>Magnoliopsida</taxon>
        <taxon>eudicotyledons</taxon>
        <taxon>Gunneridae</taxon>
        <taxon>Pentapetalae</taxon>
        <taxon>rosids</taxon>
        <taxon>fabids</taxon>
        <taxon>Fabales</taxon>
        <taxon>Fabaceae</taxon>
        <taxon>Papilionoideae</taxon>
        <taxon>50 kb inversion clade</taxon>
        <taxon>dalbergioids sensu lato</taxon>
        <taxon>Dalbergieae</taxon>
        <taxon>Pterocarpus clade</taxon>
        <taxon>Arachis</taxon>
    </lineage>
</organism>
<dbReference type="SUPFAM" id="SSF56672">
    <property type="entry name" value="DNA/RNA polymerases"/>
    <property type="match status" value="1"/>
</dbReference>
<reference evidence="4" key="1">
    <citation type="journal article" date="2016" name="Nat. Genet.">
        <title>The genome sequences of Arachis duranensis and Arachis ipaensis, the diploid ancestors of cultivated peanut.</title>
        <authorList>
            <person name="Bertioli D.J."/>
            <person name="Cannon S.B."/>
            <person name="Froenicke L."/>
            <person name="Huang G."/>
            <person name="Farmer A.D."/>
            <person name="Cannon E.K."/>
            <person name="Liu X."/>
            <person name="Gao D."/>
            <person name="Clevenger J."/>
            <person name="Dash S."/>
            <person name="Ren L."/>
            <person name="Moretzsohn M.C."/>
            <person name="Shirasawa K."/>
            <person name="Huang W."/>
            <person name="Vidigal B."/>
            <person name="Abernathy B."/>
            <person name="Chu Y."/>
            <person name="Niederhuth C.E."/>
            <person name="Umale P."/>
            <person name="Araujo A.C."/>
            <person name="Kozik A."/>
            <person name="Kim K.D."/>
            <person name="Burow M.D."/>
            <person name="Varshney R.K."/>
            <person name="Wang X."/>
            <person name="Zhang X."/>
            <person name="Barkley N."/>
            <person name="Guimaraes P.M."/>
            <person name="Isobe S."/>
            <person name="Guo B."/>
            <person name="Liao B."/>
            <person name="Stalker H.T."/>
            <person name="Schmitz R.J."/>
            <person name="Scheffler B.E."/>
            <person name="Leal-Bertioli S.C."/>
            <person name="Xun X."/>
            <person name="Jackson S.A."/>
            <person name="Michelmore R."/>
            <person name="Ozias-Akins P."/>
        </authorList>
    </citation>
    <scope>NUCLEOTIDE SEQUENCE [LARGE SCALE GENOMIC DNA]</scope>
    <source>
        <strain evidence="4">cv. V14167</strain>
    </source>
</reference>
<dbReference type="Proteomes" id="UP000515211">
    <property type="component" value="Chromosome 7"/>
</dbReference>
<dbReference type="Gene3D" id="3.30.70.270">
    <property type="match status" value="1"/>
</dbReference>
<reference evidence="5" key="2">
    <citation type="submission" date="2025-08" db="UniProtKB">
        <authorList>
            <consortium name="RefSeq"/>
        </authorList>
    </citation>
    <scope>IDENTIFICATION</scope>
    <source>
        <tissue evidence="5">Whole plant</tissue>
    </source>
</reference>
<dbReference type="InterPro" id="IPR005162">
    <property type="entry name" value="Retrotrans_gag_dom"/>
</dbReference>
<dbReference type="CDD" id="cd01647">
    <property type="entry name" value="RT_LTR"/>
    <property type="match status" value="1"/>
</dbReference>
<feature type="compositionally biased region" description="Polar residues" evidence="1">
    <location>
        <begin position="23"/>
        <end position="39"/>
    </location>
</feature>
<evidence type="ECO:0000313" key="4">
    <source>
        <dbReference type="Proteomes" id="UP000515211"/>
    </source>
</evidence>
<dbReference type="PANTHER" id="PTHR24559:SF444">
    <property type="entry name" value="REVERSE TRANSCRIPTASE DOMAIN-CONTAINING PROTEIN"/>
    <property type="match status" value="1"/>
</dbReference>
<keyword evidence="4" id="KW-1185">Reference proteome</keyword>
<dbReference type="Pfam" id="PF00078">
    <property type="entry name" value="RVT_1"/>
    <property type="match status" value="1"/>
</dbReference>
<dbReference type="InterPro" id="IPR053134">
    <property type="entry name" value="RNA-dir_DNA_polymerase"/>
</dbReference>
<accession>A0A6P4B5B4</accession>
<evidence type="ECO:0000259" key="2">
    <source>
        <dbReference type="Pfam" id="PF00078"/>
    </source>
</evidence>
<dbReference type="AlphaFoldDB" id="A0A6P4B5B4"/>
<feature type="domain" description="Reverse transcriptase" evidence="2">
    <location>
        <begin position="269"/>
        <end position="407"/>
    </location>
</feature>
<protein>
    <submittedName>
        <fullName evidence="5">Uncharacterized protein LOC107458722</fullName>
    </submittedName>
</protein>
<dbReference type="InterPro" id="IPR043502">
    <property type="entry name" value="DNA/RNA_pol_sf"/>
</dbReference>
<name>A0A6P4B5B4_ARADU</name>
<gene>
    <name evidence="5" type="primary">LOC107458722</name>
</gene>
<dbReference type="RefSeq" id="XP_015932413.2">
    <property type="nucleotide sequence ID" value="XM_016076927.2"/>
</dbReference>
<dbReference type="InterPro" id="IPR000477">
    <property type="entry name" value="RT_dom"/>
</dbReference>